<feature type="domain" description="YceM-like C-terminal" evidence="2">
    <location>
        <begin position="127"/>
        <end position="245"/>
    </location>
</feature>
<dbReference type="InterPro" id="IPR048477">
    <property type="entry name" value="YceM-like_C"/>
</dbReference>
<comment type="caution">
    <text evidence="3">The sequence shown here is derived from an EMBL/GenBank/DDBJ whole genome shotgun (WGS) entry which is preliminary data.</text>
</comment>
<dbReference type="InterPro" id="IPR000683">
    <property type="entry name" value="Gfo/Idh/MocA-like_OxRdtase_N"/>
</dbReference>
<dbReference type="Gene3D" id="3.30.360.10">
    <property type="entry name" value="Dihydrodipicolinate Reductase, domain 2"/>
    <property type="match status" value="1"/>
</dbReference>
<dbReference type="InterPro" id="IPR051317">
    <property type="entry name" value="Gfo/Idh/MocA_oxidoreduct"/>
</dbReference>
<dbReference type="GO" id="GO:0000166">
    <property type="term" value="F:nucleotide binding"/>
    <property type="evidence" value="ECO:0007669"/>
    <property type="project" value="InterPro"/>
</dbReference>
<protein>
    <submittedName>
        <fullName evidence="3">Virulence factor MviM</fullName>
    </submittedName>
</protein>
<reference evidence="4" key="1">
    <citation type="submission" date="2016-05" db="EMBL/GenBank/DDBJ databases">
        <authorList>
            <person name="Behera P."/>
            <person name="Vaishampayan P."/>
            <person name="Singh N."/>
            <person name="Raina V."/>
            <person name="Suar M."/>
            <person name="Pattnaik A."/>
            <person name="Rastogi G."/>
        </authorList>
    </citation>
    <scope>NUCLEOTIDE SEQUENCE [LARGE SCALE GENOMIC DNA]</scope>
    <source>
        <strain evidence="4">MP23</strain>
    </source>
</reference>
<dbReference type="RefSeq" id="WP_064601385.1">
    <property type="nucleotide sequence ID" value="NZ_CP134782.1"/>
</dbReference>
<dbReference type="OrthoDB" id="9781031at2"/>
<evidence type="ECO:0000313" key="4">
    <source>
        <dbReference type="Proteomes" id="UP000078225"/>
    </source>
</evidence>
<dbReference type="InterPro" id="IPR036291">
    <property type="entry name" value="NAD(P)-bd_dom_sf"/>
</dbReference>
<evidence type="ECO:0000313" key="3">
    <source>
        <dbReference type="EMBL" id="OAT75010.1"/>
    </source>
</evidence>
<dbReference type="Gene3D" id="3.40.50.720">
    <property type="entry name" value="NAD(P)-binding Rossmann-like Domain"/>
    <property type="match status" value="1"/>
</dbReference>
<evidence type="ECO:0000259" key="2">
    <source>
        <dbReference type="Pfam" id="PF21378"/>
    </source>
</evidence>
<accession>A0A1B7KXZ6</accession>
<dbReference type="Proteomes" id="UP000078225">
    <property type="component" value="Unassembled WGS sequence"/>
</dbReference>
<name>A0A1B7KXZ6_9ENTR</name>
<dbReference type="Pfam" id="PF01408">
    <property type="entry name" value="GFO_IDH_MocA"/>
    <property type="match status" value="1"/>
</dbReference>
<gene>
    <name evidence="3" type="ORF">A9B99_17665</name>
</gene>
<dbReference type="AlphaFoldDB" id="A0A1B7KXZ6"/>
<feature type="domain" description="Gfo/Idh/MocA-like oxidoreductase N-terminal" evidence="1">
    <location>
        <begin position="4"/>
        <end position="121"/>
    </location>
</feature>
<sequence>MGKLRVGIAGLGNIAQKAWLPVLAHEQGWQITGAWSPGQEKAQRVCQAWRIPCAASLADVLAGCDALFVHTATHSHYDVVSAALRAGVHVCVDKPLAVTLSDAEKLVSLARQKQCALMVGFNRRFAPHYQTLKSRITDNLASLRMEKHRADSVGPHDLHFTLLDDYLHVVDTALWLAGGEGKVISGRIQTSEQGEMLYAEHHFSVQQALITTSMHRRAGSQAETIQAVTDGGLFWVKEMREWIQECGQGVVSVPVPGWQSTLEQRGFFGCVQHFISSVENQTPPLTSGEQALLAQRIVERLWREAISE</sequence>
<dbReference type="SUPFAM" id="SSF51735">
    <property type="entry name" value="NAD(P)-binding Rossmann-fold domains"/>
    <property type="match status" value="1"/>
</dbReference>
<organism evidence="3 4">
    <name type="scientific">Mangrovibacter phragmitis</name>
    <dbReference type="NCBI Taxonomy" id="1691903"/>
    <lineage>
        <taxon>Bacteria</taxon>
        <taxon>Pseudomonadati</taxon>
        <taxon>Pseudomonadota</taxon>
        <taxon>Gammaproteobacteria</taxon>
        <taxon>Enterobacterales</taxon>
        <taxon>Enterobacteriaceae</taxon>
        <taxon>Mangrovibacter</taxon>
    </lineage>
</organism>
<dbReference type="Pfam" id="PF21378">
    <property type="entry name" value="YceM-like_C"/>
    <property type="match status" value="1"/>
</dbReference>
<dbReference type="SUPFAM" id="SSF55347">
    <property type="entry name" value="Glyceraldehyde-3-phosphate dehydrogenase-like, C-terminal domain"/>
    <property type="match status" value="1"/>
</dbReference>
<keyword evidence="4" id="KW-1185">Reference proteome</keyword>
<dbReference type="PANTHER" id="PTHR43708">
    <property type="entry name" value="CONSERVED EXPRESSED OXIDOREDUCTASE (EUROFUNG)"/>
    <property type="match status" value="1"/>
</dbReference>
<evidence type="ECO:0000259" key="1">
    <source>
        <dbReference type="Pfam" id="PF01408"/>
    </source>
</evidence>
<proteinExistence type="predicted"/>
<dbReference type="PANTHER" id="PTHR43708:SF4">
    <property type="entry name" value="OXIDOREDUCTASE YCEM-RELATED"/>
    <property type="match status" value="1"/>
</dbReference>
<dbReference type="STRING" id="1691903.A9B99_17665"/>
<dbReference type="EMBL" id="LYRP01000050">
    <property type="protein sequence ID" value="OAT75010.1"/>
    <property type="molecule type" value="Genomic_DNA"/>
</dbReference>